<dbReference type="EMBL" id="WOWR01000071">
    <property type="protein sequence ID" value="KAF0251062.1"/>
    <property type="molecule type" value="Genomic_DNA"/>
</dbReference>
<evidence type="ECO:0000313" key="1">
    <source>
        <dbReference type="EMBL" id="KAF0251062.1"/>
    </source>
</evidence>
<reference evidence="1 2" key="1">
    <citation type="submission" date="2019-12" db="EMBL/GenBank/DDBJ databases">
        <authorList>
            <person name="Woiski C."/>
        </authorList>
    </citation>
    <scope>NUCLEOTIDE SEQUENCE [LARGE SCALE GENOMIC DNA]</scope>
    <source>
        <strain evidence="1 2">BOE100</strain>
    </source>
</reference>
<accession>A0A1X0ZFI0</accession>
<dbReference type="InterPro" id="IPR005625">
    <property type="entry name" value="PepSY-ass_TM"/>
</dbReference>
<protein>
    <submittedName>
        <fullName evidence="1">Uncharacterized protein</fullName>
    </submittedName>
</protein>
<dbReference type="Proteomes" id="UP000442695">
    <property type="component" value="Unassembled WGS sequence"/>
</dbReference>
<evidence type="ECO:0000313" key="2">
    <source>
        <dbReference type="Proteomes" id="UP000442695"/>
    </source>
</evidence>
<dbReference type="AlphaFoldDB" id="A0A1X0ZFI0"/>
<dbReference type="Pfam" id="PF03929">
    <property type="entry name" value="PepSY_TM"/>
    <property type="match status" value="1"/>
</dbReference>
<dbReference type="PANTHER" id="PTHR34219">
    <property type="entry name" value="IRON-REGULATED INNER MEMBRANE PROTEIN-RELATED"/>
    <property type="match status" value="1"/>
</dbReference>
<dbReference type="PANTHER" id="PTHR34219:SF8">
    <property type="entry name" value="PEPSY DOMAIN-CONTAINING PROTEIN"/>
    <property type="match status" value="1"/>
</dbReference>
<sequence>MFKKSRSKLWFLVHSWLALPIWFFALAVCITGTVAVISQELVWLANPDIRANKPANDAHRLGYDEVITAIASQNPKLDVQYILRPDEAHFALQVQVVQPDHTTQNLYVNPFTGKIQGTAPGFDFRGFTRALHGWWLVPFTNGYPWGWYLVSLLAMPMLASLVTGLVVYKRFWKAFFKPTLRFHQGARIFWGDFHRLSGIWSIWFIAIISITGLWFLVQAVLADNQISISSRSPVTVLAREDVPLMQVAERPGTVSLEEAISRFSQQVPGFEASFVRMPGNAYDTLTVRGRGAYPLMNESASLDPYSGRIIASHKLSDRKPLEFVTESMRPLHTGDFGGLGLKLVWFGFGLILSMLVLSGLLMWSKRTLQATSAAIKRGKTTPAQVSPRRQVWLKWRFHLNVLLVVVPVLFLPRYFADQALFKGVSGLGEREIGVVPVGPWHVRLAEFRAQPPRYEGAAGYIKSFSAALCETCISEVKATYLRLGKPRNLRTAGGIFFGSAHSMGVSIPVSVNTPEEASLWVTMEGWDGSLHQGSVSLKQASPATLIWLQHTRDSEHSQ</sequence>
<comment type="caution">
    <text evidence="1">The sequence shown here is derived from an EMBL/GenBank/DDBJ whole genome shotgun (WGS) entry which is preliminary data.</text>
</comment>
<proteinExistence type="predicted"/>
<organism evidence="1 2">
    <name type="scientific">Pseudomonas putida</name>
    <name type="common">Arthrobacter siderocapsulatus</name>
    <dbReference type="NCBI Taxonomy" id="303"/>
    <lineage>
        <taxon>Bacteria</taxon>
        <taxon>Pseudomonadati</taxon>
        <taxon>Pseudomonadota</taxon>
        <taxon>Gammaproteobacteria</taxon>
        <taxon>Pseudomonadales</taxon>
        <taxon>Pseudomonadaceae</taxon>
        <taxon>Pseudomonas</taxon>
    </lineage>
</organism>
<gene>
    <name evidence="1" type="ORF">GN299_30680</name>
</gene>
<name>A0A1X0ZFI0_PSEPU</name>